<dbReference type="Pfam" id="PF13289">
    <property type="entry name" value="SIR2_2"/>
    <property type="match status" value="1"/>
</dbReference>
<dbReference type="RefSeq" id="WP_280939648.1">
    <property type="nucleotide sequence ID" value="NZ_CP123759.1"/>
</dbReference>
<evidence type="ECO:0000256" key="5">
    <source>
        <dbReference type="ARBA" id="ARBA00035014"/>
    </source>
</evidence>
<keyword evidence="11" id="KW-1185">Reference proteome</keyword>
<gene>
    <name evidence="10" type="ORF">QG404_07465</name>
</gene>
<dbReference type="Pfam" id="PF18185">
    <property type="entry name" value="STALD"/>
    <property type="match status" value="1"/>
</dbReference>
<evidence type="ECO:0000256" key="1">
    <source>
        <dbReference type="ARBA" id="ARBA00022801"/>
    </source>
</evidence>
<feature type="domain" description="Deacetylase sirtuin-type" evidence="9">
    <location>
        <begin position="1"/>
        <end position="269"/>
    </location>
</feature>
<dbReference type="EMBL" id="CP123759">
    <property type="protein sequence ID" value="WGO84691.1"/>
    <property type="molecule type" value="Genomic_DNA"/>
</dbReference>
<dbReference type="Proteomes" id="UP001231859">
    <property type="component" value="Chromosome"/>
</dbReference>
<evidence type="ECO:0000256" key="6">
    <source>
        <dbReference type="ARBA" id="ARBA00035033"/>
    </source>
</evidence>
<evidence type="ECO:0000256" key="7">
    <source>
        <dbReference type="ARBA" id="ARBA00047575"/>
    </source>
</evidence>
<keyword evidence="2" id="KW-0520">NAD</keyword>
<reference evidence="10 11" key="1">
    <citation type="submission" date="2023-04" db="EMBL/GenBank/DDBJ databases">
        <title>Genome dynamics across the evolutionary transition to endosymbiosis.</title>
        <authorList>
            <person name="Siozios S."/>
            <person name="Nadal-Jimenez P."/>
            <person name="Azagi T."/>
            <person name="Sprong H."/>
            <person name="Frost C.L."/>
            <person name="Parratt S.R."/>
            <person name="Taylor G."/>
            <person name="Brettell L."/>
            <person name="Lew K.C."/>
            <person name="Croft L."/>
            <person name="King K.C."/>
            <person name="Brockhurst M.A."/>
            <person name="Hypsa V."/>
            <person name="Novakova E."/>
            <person name="Darby A.C."/>
            <person name="Hurst G.D.D."/>
        </authorList>
    </citation>
    <scope>NUCLEOTIDE SEQUENCE [LARGE SCALE GENOMIC DNA]</scope>
    <source>
        <strain evidence="11">aApi_AU</strain>
    </source>
</reference>
<protein>
    <recommendedName>
        <fullName evidence="6">NAD(+) hydrolase ThsA</fullName>
        <ecNumber evidence="4">3.2.2.5</ecNumber>
    </recommendedName>
</protein>
<dbReference type="PROSITE" id="PS50305">
    <property type="entry name" value="SIRTUIN"/>
    <property type="match status" value="1"/>
</dbReference>
<evidence type="ECO:0000313" key="10">
    <source>
        <dbReference type="EMBL" id="WGO84691.1"/>
    </source>
</evidence>
<dbReference type="InterPro" id="IPR041486">
    <property type="entry name" value="ThsA_STALD"/>
</dbReference>
<proteinExistence type="inferred from homology"/>
<dbReference type="EC" id="3.2.2.5" evidence="4"/>
<organism evidence="10 11">
    <name type="scientific">Arsenophonus apicola</name>
    <dbReference type="NCBI Taxonomy" id="2879119"/>
    <lineage>
        <taxon>Bacteria</taxon>
        <taxon>Pseudomonadati</taxon>
        <taxon>Pseudomonadota</taxon>
        <taxon>Gammaproteobacteria</taxon>
        <taxon>Enterobacterales</taxon>
        <taxon>Morganellaceae</taxon>
        <taxon>Arsenophonus</taxon>
    </lineage>
</organism>
<keyword evidence="1" id="KW-0378">Hydrolase</keyword>
<dbReference type="InterPro" id="IPR026590">
    <property type="entry name" value="Ssirtuin_cat_dom"/>
</dbReference>
<evidence type="ECO:0000256" key="2">
    <source>
        <dbReference type="ARBA" id="ARBA00023027"/>
    </source>
</evidence>
<comment type="caution">
    <text evidence="8">Lacks conserved residue(s) required for the propagation of feature annotation.</text>
</comment>
<evidence type="ECO:0000313" key="11">
    <source>
        <dbReference type="Proteomes" id="UP001231859"/>
    </source>
</evidence>
<sequence length="475" mass="54719">MQKEHFIKYFLKEIQAGNAAVFAGAGLSIGAGFVDWRGLLAPLAQEINLDIKYEQDLVSVAQYFCNTYNRNRITQTLIDELGISSEPTRNHEILAALPINTYWTTNYDRLIEEALKKEKKICDSKYKNKDLTHTKKNRDVILYKMHGDIENPGETILTKDEYEKYPHTHKPFITALSGDLVSKTFLFLGLSFTDPNLDYILSRIRINFSEEQRNHYCIFKRCSRNNFSSEDEFNNATIRQKLVAKDLERFHIYVIFVDEYSEIEELLEEIYYQYRRKTVFISGSADEFGDWRKEDVEDALIKLGSAMIDKGYRIASGIGLGIGNALVSGAIARVYKSQQSHLDDHILMRPFPQHIGNEGEKKRIWKRYREEIISRTGIAIFLMGNKFVDGNLIIADGVIEEFNIAVEQGVLVLPIGCSGYAAKYLWDKVIIEQNKYYPQAPEKFIEQLKNLGRDAPHPREIISIIIDALELLIKE</sequence>
<name>A0ABY8P5C1_9GAMM</name>
<evidence type="ECO:0000256" key="4">
    <source>
        <dbReference type="ARBA" id="ARBA00034327"/>
    </source>
</evidence>
<keyword evidence="3" id="KW-0051">Antiviral defense</keyword>
<dbReference type="SUPFAM" id="SSF52467">
    <property type="entry name" value="DHS-like NAD/FAD-binding domain"/>
    <property type="match status" value="1"/>
</dbReference>
<dbReference type="CDD" id="cd01406">
    <property type="entry name" value="SIR2-like"/>
    <property type="match status" value="1"/>
</dbReference>
<comment type="similarity">
    <text evidence="5">Belongs to the soluble Thoeris ThsA family.</text>
</comment>
<dbReference type="InterPro" id="IPR029035">
    <property type="entry name" value="DHS-like_NAD/FAD-binding_dom"/>
</dbReference>
<evidence type="ECO:0000256" key="8">
    <source>
        <dbReference type="PROSITE-ProRule" id="PRU00236"/>
    </source>
</evidence>
<evidence type="ECO:0000256" key="3">
    <source>
        <dbReference type="ARBA" id="ARBA00023118"/>
    </source>
</evidence>
<evidence type="ECO:0000259" key="9">
    <source>
        <dbReference type="PROSITE" id="PS50305"/>
    </source>
</evidence>
<comment type="catalytic activity">
    <reaction evidence="7">
        <text>NAD(+) + H2O = ADP-D-ribose + nicotinamide + H(+)</text>
        <dbReference type="Rhea" id="RHEA:16301"/>
        <dbReference type="ChEBI" id="CHEBI:15377"/>
        <dbReference type="ChEBI" id="CHEBI:15378"/>
        <dbReference type="ChEBI" id="CHEBI:17154"/>
        <dbReference type="ChEBI" id="CHEBI:57540"/>
        <dbReference type="ChEBI" id="CHEBI:57967"/>
        <dbReference type="EC" id="3.2.2.5"/>
    </reaction>
    <physiologicalReaction direction="left-to-right" evidence="7">
        <dbReference type="Rhea" id="RHEA:16302"/>
    </physiologicalReaction>
</comment>
<accession>A0ABY8P5C1</accession>